<organism evidence="4 5">
    <name type="scientific">Candidatus Schekmanbacteria bacterium RBG_13_48_7</name>
    <dbReference type="NCBI Taxonomy" id="1817878"/>
    <lineage>
        <taxon>Bacteria</taxon>
        <taxon>Candidatus Schekmaniibacteriota</taxon>
    </lineage>
</organism>
<keyword evidence="2" id="KW-0560">Oxidoreductase</keyword>
<dbReference type="SMART" id="SM00829">
    <property type="entry name" value="PKS_ER"/>
    <property type="match status" value="1"/>
</dbReference>
<dbReference type="Proteomes" id="UP000179266">
    <property type="component" value="Unassembled WGS sequence"/>
</dbReference>
<keyword evidence="1" id="KW-0521">NADP</keyword>
<proteinExistence type="predicted"/>
<sequence>MKTIQILRKGSPESLKIVDIPEPVLAPDEVLIKVKACGVNFADILARQGLYPDAPNFPFIPGYEVAGIIAATGKNVADFRQNDRVLAFTNFGGYAEYAVALQTTVRKINEKTEFVEAAGFPVNFCTAYHCLYQTGPFKKGFKVLIHAAAGGVGQAAIQLCKLNKCVIFGTAGSSEKLQLLKQLKVDYPINYRTEDFFVRINEIFPGQPLDIILDSIGGSYINRGLSLLKPNGRLITFGFASVSGKNWINILWTVLRMKKINPISLLAKSRGIFGVNILHIFKKNPELAHESFNNVFGLFQDGSVKPHIALVLPLEQAAEAHRLLQNRDISGKIVLINP</sequence>
<dbReference type="InterPro" id="IPR011032">
    <property type="entry name" value="GroES-like_sf"/>
</dbReference>
<dbReference type="GO" id="GO:0070402">
    <property type="term" value="F:NADPH binding"/>
    <property type="evidence" value="ECO:0007669"/>
    <property type="project" value="TreeGrafter"/>
</dbReference>
<dbReference type="InterPro" id="IPR036291">
    <property type="entry name" value="NAD(P)-bd_dom_sf"/>
</dbReference>
<evidence type="ECO:0000256" key="2">
    <source>
        <dbReference type="ARBA" id="ARBA00023002"/>
    </source>
</evidence>
<accession>A0A1F7RY06</accession>
<evidence type="ECO:0000256" key="1">
    <source>
        <dbReference type="ARBA" id="ARBA00022857"/>
    </source>
</evidence>
<dbReference type="SUPFAM" id="SSF50129">
    <property type="entry name" value="GroES-like"/>
    <property type="match status" value="1"/>
</dbReference>
<dbReference type="Pfam" id="PF13602">
    <property type="entry name" value="ADH_zinc_N_2"/>
    <property type="match status" value="1"/>
</dbReference>
<dbReference type="EMBL" id="MGDD01000127">
    <property type="protein sequence ID" value="OGL46456.1"/>
    <property type="molecule type" value="Genomic_DNA"/>
</dbReference>
<comment type="caution">
    <text evidence="4">The sequence shown here is derived from an EMBL/GenBank/DDBJ whole genome shotgun (WGS) entry which is preliminary data.</text>
</comment>
<dbReference type="InterPro" id="IPR020843">
    <property type="entry name" value="ER"/>
</dbReference>
<feature type="domain" description="Enoyl reductase (ER)" evidence="3">
    <location>
        <begin position="10"/>
        <end position="335"/>
    </location>
</feature>
<dbReference type="Pfam" id="PF08240">
    <property type="entry name" value="ADH_N"/>
    <property type="match status" value="1"/>
</dbReference>
<protein>
    <recommendedName>
        <fullName evidence="3">Enoyl reductase (ER) domain-containing protein</fullName>
    </recommendedName>
</protein>
<dbReference type="SUPFAM" id="SSF51735">
    <property type="entry name" value="NAD(P)-binding Rossmann-fold domains"/>
    <property type="match status" value="1"/>
</dbReference>
<evidence type="ECO:0000313" key="5">
    <source>
        <dbReference type="Proteomes" id="UP000179266"/>
    </source>
</evidence>
<reference evidence="4 5" key="1">
    <citation type="journal article" date="2016" name="Nat. Commun.">
        <title>Thousands of microbial genomes shed light on interconnected biogeochemical processes in an aquifer system.</title>
        <authorList>
            <person name="Anantharaman K."/>
            <person name="Brown C.T."/>
            <person name="Hug L.A."/>
            <person name="Sharon I."/>
            <person name="Castelle C.J."/>
            <person name="Probst A.J."/>
            <person name="Thomas B.C."/>
            <person name="Singh A."/>
            <person name="Wilkins M.J."/>
            <person name="Karaoz U."/>
            <person name="Brodie E.L."/>
            <person name="Williams K.H."/>
            <person name="Hubbard S.S."/>
            <person name="Banfield J.F."/>
        </authorList>
    </citation>
    <scope>NUCLEOTIDE SEQUENCE [LARGE SCALE GENOMIC DNA]</scope>
</reference>
<dbReference type="Gene3D" id="3.40.50.720">
    <property type="entry name" value="NAD(P)-binding Rossmann-like Domain"/>
    <property type="match status" value="1"/>
</dbReference>
<dbReference type="GO" id="GO:0016651">
    <property type="term" value="F:oxidoreductase activity, acting on NAD(P)H"/>
    <property type="evidence" value="ECO:0007669"/>
    <property type="project" value="TreeGrafter"/>
</dbReference>
<evidence type="ECO:0000313" key="4">
    <source>
        <dbReference type="EMBL" id="OGL46456.1"/>
    </source>
</evidence>
<gene>
    <name evidence="4" type="ORF">A2161_02460</name>
</gene>
<dbReference type="AlphaFoldDB" id="A0A1F7RY06"/>
<evidence type="ECO:0000259" key="3">
    <source>
        <dbReference type="SMART" id="SM00829"/>
    </source>
</evidence>
<dbReference type="InterPro" id="IPR013154">
    <property type="entry name" value="ADH-like_N"/>
</dbReference>
<name>A0A1F7RY06_9BACT</name>
<dbReference type="Gene3D" id="3.90.180.10">
    <property type="entry name" value="Medium-chain alcohol dehydrogenases, catalytic domain"/>
    <property type="match status" value="1"/>
</dbReference>
<dbReference type="PANTHER" id="PTHR48106">
    <property type="entry name" value="QUINONE OXIDOREDUCTASE PIG3-RELATED"/>
    <property type="match status" value="1"/>
</dbReference>